<dbReference type="AlphaFoldDB" id="A0A1U7N423"/>
<keyword evidence="4" id="KW-1185">Reference proteome</keyword>
<dbReference type="EMBL" id="MKZS01000001">
    <property type="protein sequence ID" value="OLT60692.1"/>
    <property type="molecule type" value="Genomic_DNA"/>
</dbReference>
<dbReference type="Pfam" id="PF05685">
    <property type="entry name" value="Uma2"/>
    <property type="match status" value="1"/>
</dbReference>
<keyword evidence="1" id="KW-0175">Coiled coil</keyword>
<proteinExistence type="predicted"/>
<sequence>MTSLPYRSQPLISPRQTLPTMYDLPSENPKEPGLPDEFHFFQPLLLLLTFAPAKSNPELVFSASDLNLYYDLNHPGWYKRPDWFGVVGVPRLYESKDLRLSYVIWQEQVSPFVVVELLSPGTEDEDYGQTVSAPGKPPTKWQVYEQILRVPYYVIFSRYTNELQGFHLVGDHYKPAVLNQGRLLMPELGLSLGLWRGSFRDIPRLWLRWMTLKGNLIPLASEELAQAQLEAIEAKLEAIEAKQRAERLAARLRELGINPDQLD</sequence>
<dbReference type="Proteomes" id="UP000186657">
    <property type="component" value="Unassembled WGS sequence"/>
</dbReference>
<name>A0A1U7N423_9CYAN</name>
<feature type="domain" description="Putative restriction endonuclease" evidence="2">
    <location>
        <begin position="44"/>
        <end position="195"/>
    </location>
</feature>
<accession>A0A1U7N423</accession>
<evidence type="ECO:0000313" key="3">
    <source>
        <dbReference type="EMBL" id="OLT60692.1"/>
    </source>
</evidence>
<evidence type="ECO:0000256" key="1">
    <source>
        <dbReference type="SAM" id="Coils"/>
    </source>
</evidence>
<gene>
    <name evidence="3" type="ORF">BJP37_18420</name>
</gene>
<evidence type="ECO:0000313" key="4">
    <source>
        <dbReference type="Proteomes" id="UP000186657"/>
    </source>
</evidence>
<organism evidence="3 4">
    <name type="scientific">Moorena bouillonii PNG</name>
    <dbReference type="NCBI Taxonomy" id="568701"/>
    <lineage>
        <taxon>Bacteria</taxon>
        <taxon>Bacillati</taxon>
        <taxon>Cyanobacteriota</taxon>
        <taxon>Cyanophyceae</taxon>
        <taxon>Coleofasciculales</taxon>
        <taxon>Coleofasciculaceae</taxon>
        <taxon>Moorena</taxon>
    </lineage>
</organism>
<protein>
    <recommendedName>
        <fullName evidence="2">Putative restriction endonuclease domain-containing protein</fullName>
    </recommendedName>
</protein>
<feature type="coiled-coil region" evidence="1">
    <location>
        <begin position="222"/>
        <end position="258"/>
    </location>
</feature>
<dbReference type="PANTHER" id="PTHR33352:SF3">
    <property type="entry name" value="SLR1612 PROTEIN"/>
    <property type="match status" value="1"/>
</dbReference>
<dbReference type="RefSeq" id="WP_075901157.1">
    <property type="nucleotide sequence ID" value="NZ_MKZS01000001.1"/>
</dbReference>
<dbReference type="InterPro" id="IPR008538">
    <property type="entry name" value="Uma2"/>
</dbReference>
<dbReference type="PANTHER" id="PTHR33352">
    <property type="entry name" value="SLR1095 PROTEIN"/>
    <property type="match status" value="1"/>
</dbReference>
<reference evidence="3 4" key="1">
    <citation type="submission" date="2016-10" db="EMBL/GenBank/DDBJ databases">
        <title>Comparative genomics uncovers the prolific and rare metabolic potential of the cyanobacterial genus Moorea.</title>
        <authorList>
            <person name="Leao T."/>
            <person name="Castelao G."/>
            <person name="Korobeynikov A."/>
            <person name="Monroe E.A."/>
            <person name="Podell S."/>
            <person name="Glukhov E."/>
            <person name="Allen E."/>
            <person name="Gerwick W.H."/>
            <person name="Gerwick L."/>
        </authorList>
    </citation>
    <scope>NUCLEOTIDE SEQUENCE [LARGE SCALE GENOMIC DNA]</scope>
    <source>
        <strain evidence="3 4">PNG5-198</strain>
    </source>
</reference>
<evidence type="ECO:0000259" key="2">
    <source>
        <dbReference type="Pfam" id="PF05685"/>
    </source>
</evidence>
<comment type="caution">
    <text evidence="3">The sequence shown here is derived from an EMBL/GenBank/DDBJ whole genome shotgun (WGS) entry which is preliminary data.</text>
</comment>
<dbReference type="CDD" id="cd06260">
    <property type="entry name" value="DUF820-like"/>
    <property type="match status" value="1"/>
</dbReference>